<dbReference type="RefSeq" id="WP_019349083.1">
    <property type="nucleotide sequence ID" value="NZ_MLCL01000073.1"/>
</dbReference>
<reference evidence="1 2" key="1">
    <citation type="submission" date="2016-10" db="EMBL/GenBank/DDBJ databases">
        <title>Evaluation of Human, Animal and Environmental Mycobacterium chelonae Isolates by Core Genome Phylogenomic Analysis, Targeted Gene Comparison, and Anti-microbial Susceptibility Patterns: A Tale of Mistaken Identities.</title>
        <authorList>
            <person name="Fogelson S.B."/>
            <person name="Camus A.C."/>
            <person name="Lorenz W."/>
            <person name="Vasireddy R."/>
            <person name="Vasireddy S."/>
            <person name="Smith T."/>
            <person name="Brown-Elliott B.A."/>
            <person name="Wallace R.J.Jr."/>
            <person name="Hasan N.A."/>
            <person name="Reischl U."/>
            <person name="Sanchez S."/>
        </authorList>
    </citation>
    <scope>NUCLEOTIDE SEQUENCE [LARGE SCALE GENOMIC DNA]</scope>
    <source>
        <strain evidence="1 2">24999</strain>
    </source>
</reference>
<accession>A0A1Q9W8A2</accession>
<keyword evidence="2" id="KW-1185">Reference proteome</keyword>
<organism evidence="1 2">
    <name type="scientific">Mycobacterium syngnathidarum</name>
    <dbReference type="NCBI Taxonomy" id="1908205"/>
    <lineage>
        <taxon>Bacteria</taxon>
        <taxon>Bacillati</taxon>
        <taxon>Actinomycetota</taxon>
        <taxon>Actinomycetes</taxon>
        <taxon>Mycobacteriales</taxon>
        <taxon>Mycobacteriaceae</taxon>
        <taxon>Mycobacterium</taxon>
    </lineage>
</organism>
<dbReference type="AlphaFoldDB" id="A0A1Q9W8A2"/>
<comment type="caution">
    <text evidence="1">The sequence shown here is derived from an EMBL/GenBank/DDBJ whole genome shotgun (WGS) entry which is preliminary data.</text>
</comment>
<evidence type="ECO:0000313" key="1">
    <source>
        <dbReference type="EMBL" id="OHT97159.1"/>
    </source>
</evidence>
<name>A0A1Q9W8A2_9MYCO</name>
<gene>
    <name evidence="1" type="ORF">BKG61_18100</name>
</gene>
<protein>
    <submittedName>
        <fullName evidence="1">Uncharacterized protein</fullName>
    </submittedName>
</protein>
<dbReference type="OrthoDB" id="4626895at2"/>
<proteinExistence type="predicted"/>
<evidence type="ECO:0000313" key="2">
    <source>
        <dbReference type="Proteomes" id="UP000179636"/>
    </source>
</evidence>
<dbReference type="Proteomes" id="UP000179636">
    <property type="component" value="Unassembled WGS sequence"/>
</dbReference>
<sequence>MPNYTRDGNYDINLISSGSGWLGTFAATVSSTAADILTDGEPYAPVTITTGPDSPAPDMTITGTLTEADAQALTVIADDDARTVHRIPVNTVVRFSA</sequence>
<dbReference type="EMBL" id="MLHV01000016">
    <property type="protein sequence ID" value="OHT97159.1"/>
    <property type="molecule type" value="Genomic_DNA"/>
</dbReference>
<accession>A0A1S1JZV7</accession>